<accession>A0AA88DMZ8</accession>
<evidence type="ECO:0000259" key="1">
    <source>
        <dbReference type="Pfam" id="PF10551"/>
    </source>
</evidence>
<dbReference type="PANTHER" id="PTHR31973:SF187">
    <property type="entry name" value="MUTATOR TRANSPOSASE MUDRA PROTEIN"/>
    <property type="match status" value="1"/>
</dbReference>
<dbReference type="Proteomes" id="UP001187192">
    <property type="component" value="Unassembled WGS sequence"/>
</dbReference>
<evidence type="ECO:0000313" key="2">
    <source>
        <dbReference type="EMBL" id="GMN58332.1"/>
    </source>
</evidence>
<keyword evidence="3" id="KW-1185">Reference proteome</keyword>
<name>A0AA88DMZ8_FICCA</name>
<gene>
    <name evidence="2" type="ORF">TIFTF001_027438</name>
</gene>
<feature type="domain" description="MULE transposase" evidence="1">
    <location>
        <begin position="17"/>
        <end position="108"/>
    </location>
</feature>
<dbReference type="InterPro" id="IPR018289">
    <property type="entry name" value="MULE_transposase_dom"/>
</dbReference>
<dbReference type="Pfam" id="PF10551">
    <property type="entry name" value="MULE"/>
    <property type="match status" value="1"/>
</dbReference>
<organism evidence="2 3">
    <name type="scientific">Ficus carica</name>
    <name type="common">Common fig</name>
    <dbReference type="NCBI Taxonomy" id="3494"/>
    <lineage>
        <taxon>Eukaryota</taxon>
        <taxon>Viridiplantae</taxon>
        <taxon>Streptophyta</taxon>
        <taxon>Embryophyta</taxon>
        <taxon>Tracheophyta</taxon>
        <taxon>Spermatophyta</taxon>
        <taxon>Magnoliopsida</taxon>
        <taxon>eudicotyledons</taxon>
        <taxon>Gunneridae</taxon>
        <taxon>Pentapetalae</taxon>
        <taxon>rosids</taxon>
        <taxon>fabids</taxon>
        <taxon>Rosales</taxon>
        <taxon>Moraceae</taxon>
        <taxon>Ficeae</taxon>
        <taxon>Ficus</taxon>
    </lineage>
</organism>
<proteinExistence type="predicted"/>
<dbReference type="AlphaFoldDB" id="A0AA88DMZ8"/>
<protein>
    <recommendedName>
        <fullName evidence="1">MULE transposase domain-containing protein</fullName>
    </recommendedName>
</protein>
<dbReference type="PANTHER" id="PTHR31973">
    <property type="entry name" value="POLYPROTEIN, PUTATIVE-RELATED"/>
    <property type="match status" value="1"/>
</dbReference>
<sequence>MCLAASKHGWPHCRPIIVVDGSTLKAGFGGMLLAACGHDADGSIFSLAFGIVPSESNESCKWLFEKLRDSISTRESLAIVADKHKGIEYAANIVYSDADFGICVPYLAANLKTRYKDFKGP</sequence>
<dbReference type="EMBL" id="BTGU01000077">
    <property type="protein sequence ID" value="GMN58332.1"/>
    <property type="molecule type" value="Genomic_DNA"/>
</dbReference>
<reference evidence="2" key="1">
    <citation type="submission" date="2023-07" db="EMBL/GenBank/DDBJ databases">
        <title>draft genome sequence of fig (Ficus carica).</title>
        <authorList>
            <person name="Takahashi T."/>
            <person name="Nishimura K."/>
        </authorList>
    </citation>
    <scope>NUCLEOTIDE SEQUENCE</scope>
</reference>
<comment type="caution">
    <text evidence="2">The sequence shown here is derived from an EMBL/GenBank/DDBJ whole genome shotgun (WGS) entry which is preliminary data.</text>
</comment>
<evidence type="ECO:0000313" key="3">
    <source>
        <dbReference type="Proteomes" id="UP001187192"/>
    </source>
</evidence>